<dbReference type="OrthoDB" id="4380123at2"/>
<dbReference type="PANTHER" id="PTHR17985:SF8">
    <property type="entry name" value="TRANSPORT AND GOLGI ORGANIZATION PROTEIN 2 HOMOLOG"/>
    <property type="match status" value="1"/>
</dbReference>
<protein>
    <recommendedName>
        <fullName evidence="3">NRDE family protein</fullName>
    </recommendedName>
</protein>
<dbReference type="eggNOG" id="COG3332">
    <property type="taxonomic scope" value="Bacteria"/>
</dbReference>
<dbReference type="AlphaFoldDB" id="F5R9J0"/>
<dbReference type="Pfam" id="PF05742">
    <property type="entry name" value="TANGO2"/>
    <property type="match status" value="1"/>
</dbReference>
<dbReference type="STRING" id="1000565.METUNv1_00899"/>
<gene>
    <name evidence="1" type="ORF">METUNv1_00899</name>
</gene>
<accession>F5R9J0</accession>
<evidence type="ECO:0000313" key="1">
    <source>
        <dbReference type="EMBL" id="EGK73060.1"/>
    </source>
</evidence>
<dbReference type="Proteomes" id="UP000005019">
    <property type="component" value="Unassembled WGS sequence"/>
</dbReference>
<proteinExistence type="predicted"/>
<dbReference type="EMBL" id="AFHG01000030">
    <property type="protein sequence ID" value="EGK73060.1"/>
    <property type="molecule type" value="Genomic_DNA"/>
</dbReference>
<dbReference type="PANTHER" id="PTHR17985">
    <property type="entry name" value="SER/THR-RICH PROTEIN T10 IN DGCR REGION"/>
    <property type="match status" value="1"/>
</dbReference>
<evidence type="ECO:0000313" key="2">
    <source>
        <dbReference type="Proteomes" id="UP000005019"/>
    </source>
</evidence>
<evidence type="ECO:0008006" key="3">
    <source>
        <dbReference type="Google" id="ProtNLM"/>
    </source>
</evidence>
<keyword evidence="2" id="KW-1185">Reference proteome</keyword>
<sequence length="260" mass="28168">MCLIVLDWQPYGHPSLQVAANRDEFHRRPSAPLQVWPDAPQVMAGRDQVSGGTWLGVSTDGRFAALTNYRDPARQRPDARSRGALVADFLTGRMPAAEHAAACMREAAQYNGFNLLLCDGRDLIWVGHGGGHPPRSSPLPPGLHALSNHLPGTPWPKLVRAREAFARVTGQGSRAATEARVDALFELLLDPTPAADADLPDTGVSLEWERRLSPVFIAGDDYGTRSRTVLVIDPAAIRIEERRHGPGGGETGRTVLTAVR</sequence>
<organism evidence="1 2">
    <name type="scientific">Methyloversatilis universalis (strain ATCC BAA-1314 / DSM 25237 / JCM 13912 / CCUG 52030 / FAM5)</name>
    <dbReference type="NCBI Taxonomy" id="1000565"/>
    <lineage>
        <taxon>Bacteria</taxon>
        <taxon>Pseudomonadati</taxon>
        <taxon>Pseudomonadota</taxon>
        <taxon>Betaproteobacteria</taxon>
        <taxon>Nitrosomonadales</taxon>
        <taxon>Sterolibacteriaceae</taxon>
        <taxon>Methyloversatilis</taxon>
    </lineage>
</organism>
<reference evidence="1 2" key="1">
    <citation type="journal article" date="2011" name="J. Bacteriol.">
        <title>Genome sequence of Methyloversatilis universalis FAM5T, a methylotrophic representative of the order Rhodocyclales.</title>
        <authorList>
            <person name="Kittichotirat W."/>
            <person name="Good N.M."/>
            <person name="Hall R."/>
            <person name="Bringel F."/>
            <person name="Lajus A."/>
            <person name="Medigue C."/>
            <person name="Smalley N.E."/>
            <person name="Beck D."/>
            <person name="Bumgarner R."/>
            <person name="Vuilleumier S."/>
            <person name="Kalyuzhnaya M.G."/>
        </authorList>
    </citation>
    <scope>NUCLEOTIDE SEQUENCE [LARGE SCALE GENOMIC DNA]</scope>
    <source>
        <strain evidence="2">ATCC BAA-1314 / JCM 13912 / FAM5</strain>
    </source>
</reference>
<dbReference type="RefSeq" id="WP_008059241.1">
    <property type="nucleotide sequence ID" value="NZ_AFHG01000030.1"/>
</dbReference>
<name>F5R9J0_METUF</name>
<comment type="caution">
    <text evidence="1">The sequence shown here is derived from an EMBL/GenBank/DDBJ whole genome shotgun (WGS) entry which is preliminary data.</text>
</comment>
<dbReference type="InterPro" id="IPR008551">
    <property type="entry name" value="TANGO2"/>
</dbReference>